<dbReference type="Proteomes" id="UP000001542">
    <property type="component" value="Unassembled WGS sequence"/>
</dbReference>
<dbReference type="KEGG" id="tva:4746134"/>
<dbReference type="EMBL" id="DS114305">
    <property type="protein sequence ID" value="EAX88474.1"/>
    <property type="molecule type" value="Genomic_DNA"/>
</dbReference>
<organism evidence="1 2">
    <name type="scientific">Trichomonas vaginalis (strain ATCC PRA-98 / G3)</name>
    <dbReference type="NCBI Taxonomy" id="412133"/>
    <lineage>
        <taxon>Eukaryota</taxon>
        <taxon>Metamonada</taxon>
        <taxon>Parabasalia</taxon>
        <taxon>Trichomonadida</taxon>
        <taxon>Trichomonadidae</taxon>
        <taxon>Trichomonas</taxon>
    </lineage>
</organism>
<dbReference type="VEuPathDB" id="TrichDB:TVAGG3_0943500"/>
<accession>A2G2Z0</accession>
<dbReference type="STRING" id="5722.A2G2Z0"/>
<protein>
    <recommendedName>
        <fullName evidence="3">Cyclin, N-terminal domain containing protein</fullName>
    </recommendedName>
</protein>
<sequence length="190" mass="21140">MVAALFTSCKANKCFRPIQMVYDQLAKICLSAPSNMVRSLVGPEIQQIGGPVPQDQLQIITQAELDLLKAIDFNVNFELPFTHFEKWKSNIQATVPNDHFVKICNGVIVDICLVICSKSYLDLPPEVAAAAATKESIGEENLSPETMQWIDEVNAKYGSEVFELAMHSITMEKQKTFQRRPAPPQKQASA</sequence>
<dbReference type="OrthoDB" id="10264655at2759"/>
<keyword evidence="2" id="KW-1185">Reference proteome</keyword>
<reference evidence="1" key="2">
    <citation type="journal article" date="2007" name="Science">
        <title>Draft genome sequence of the sexually transmitted pathogen Trichomonas vaginalis.</title>
        <authorList>
            <person name="Carlton J.M."/>
            <person name="Hirt R.P."/>
            <person name="Silva J.C."/>
            <person name="Delcher A.L."/>
            <person name="Schatz M."/>
            <person name="Zhao Q."/>
            <person name="Wortman J.R."/>
            <person name="Bidwell S.L."/>
            <person name="Alsmark U.C.M."/>
            <person name="Besteiro S."/>
            <person name="Sicheritz-Ponten T."/>
            <person name="Noel C.J."/>
            <person name="Dacks J.B."/>
            <person name="Foster P.G."/>
            <person name="Simillion C."/>
            <person name="Van de Peer Y."/>
            <person name="Miranda-Saavedra D."/>
            <person name="Barton G.J."/>
            <person name="Westrop G.D."/>
            <person name="Mueller S."/>
            <person name="Dessi D."/>
            <person name="Fiori P.L."/>
            <person name="Ren Q."/>
            <person name="Paulsen I."/>
            <person name="Zhang H."/>
            <person name="Bastida-Corcuera F.D."/>
            <person name="Simoes-Barbosa A."/>
            <person name="Brown M.T."/>
            <person name="Hayes R.D."/>
            <person name="Mukherjee M."/>
            <person name="Okumura C.Y."/>
            <person name="Schneider R."/>
            <person name="Smith A.J."/>
            <person name="Vanacova S."/>
            <person name="Villalvazo M."/>
            <person name="Haas B.J."/>
            <person name="Pertea M."/>
            <person name="Feldblyum T.V."/>
            <person name="Utterback T.R."/>
            <person name="Shu C.L."/>
            <person name="Osoegawa K."/>
            <person name="de Jong P.J."/>
            <person name="Hrdy I."/>
            <person name="Horvathova L."/>
            <person name="Zubacova Z."/>
            <person name="Dolezal P."/>
            <person name="Malik S.B."/>
            <person name="Logsdon J.M. Jr."/>
            <person name="Henze K."/>
            <person name="Gupta A."/>
            <person name="Wang C.C."/>
            <person name="Dunne R.L."/>
            <person name="Upcroft J.A."/>
            <person name="Upcroft P."/>
            <person name="White O."/>
            <person name="Salzberg S.L."/>
            <person name="Tang P."/>
            <person name="Chiu C.-H."/>
            <person name="Lee Y.-S."/>
            <person name="Embley T.M."/>
            <person name="Coombs G.H."/>
            <person name="Mottram J.C."/>
            <person name="Tachezy J."/>
            <person name="Fraser-Liggett C.M."/>
            <person name="Johnson P.J."/>
        </authorList>
    </citation>
    <scope>NUCLEOTIDE SEQUENCE [LARGE SCALE GENOMIC DNA]</scope>
    <source>
        <strain evidence="1">G3</strain>
    </source>
</reference>
<dbReference type="GO" id="GO:0006367">
    <property type="term" value="P:transcription initiation at RNA polymerase II promoter"/>
    <property type="evidence" value="ECO:0000318"/>
    <property type="project" value="GO_Central"/>
</dbReference>
<reference evidence="1" key="1">
    <citation type="submission" date="2006-10" db="EMBL/GenBank/DDBJ databases">
        <authorList>
            <person name="Amadeo P."/>
            <person name="Zhao Q."/>
            <person name="Wortman J."/>
            <person name="Fraser-Liggett C."/>
            <person name="Carlton J."/>
        </authorList>
    </citation>
    <scope>NUCLEOTIDE SEQUENCE</scope>
    <source>
        <strain evidence="1">G3</strain>
    </source>
</reference>
<evidence type="ECO:0000313" key="2">
    <source>
        <dbReference type="Proteomes" id="UP000001542"/>
    </source>
</evidence>
<evidence type="ECO:0000313" key="1">
    <source>
        <dbReference type="EMBL" id="EAX88474.1"/>
    </source>
</evidence>
<proteinExistence type="predicted"/>
<name>A2G2Z0_TRIV3</name>
<dbReference type="Gene3D" id="1.10.472.10">
    <property type="entry name" value="Cyclin-like"/>
    <property type="match status" value="1"/>
</dbReference>
<gene>
    <name evidence="1" type="ORF">TVAG_042590</name>
</gene>
<dbReference type="GO" id="GO:0016538">
    <property type="term" value="F:cyclin-dependent protein serine/threonine kinase regulator activity"/>
    <property type="evidence" value="ECO:0000318"/>
    <property type="project" value="GO_Central"/>
</dbReference>
<dbReference type="InParanoid" id="A2G2Z0"/>
<dbReference type="VEuPathDB" id="TrichDB:TVAG_042590"/>
<dbReference type="GO" id="GO:0070985">
    <property type="term" value="C:transcription factor TFIIK complex"/>
    <property type="evidence" value="ECO:0000318"/>
    <property type="project" value="GO_Central"/>
</dbReference>
<dbReference type="AlphaFoldDB" id="A2G2Z0"/>
<evidence type="ECO:0008006" key="3">
    <source>
        <dbReference type="Google" id="ProtNLM"/>
    </source>
</evidence>
<dbReference type="RefSeq" id="XP_001301404.1">
    <property type="nucleotide sequence ID" value="XM_001301403.1"/>
</dbReference>
<dbReference type="GO" id="GO:0005634">
    <property type="term" value="C:nucleus"/>
    <property type="evidence" value="ECO:0000318"/>
    <property type="project" value="GO_Central"/>
</dbReference>